<feature type="region of interest" description="Disordered" evidence="2">
    <location>
        <begin position="1"/>
        <end position="34"/>
    </location>
</feature>
<dbReference type="AlphaFoldDB" id="A0A1D1ZGS2"/>
<dbReference type="PANTHER" id="PTHR33701:SF2">
    <property type="entry name" value="TRANSMEMBRANE PROTEIN"/>
    <property type="match status" value="1"/>
</dbReference>
<keyword evidence="1" id="KW-0175">Coiled coil</keyword>
<accession>A0A1D1ZGS2</accession>
<evidence type="ECO:0000256" key="1">
    <source>
        <dbReference type="SAM" id="Coils"/>
    </source>
</evidence>
<feature type="compositionally biased region" description="Basic and acidic residues" evidence="2">
    <location>
        <begin position="219"/>
        <end position="238"/>
    </location>
</feature>
<gene>
    <name evidence="3" type="primary">At2g38610_7</name>
    <name evidence="3" type="ORF">g.29377</name>
</gene>
<feature type="region of interest" description="Disordered" evidence="2">
    <location>
        <begin position="100"/>
        <end position="238"/>
    </location>
</feature>
<sequence>MHAEEEEGGRRRKMIEGHKKCREMMGKGEVDGSRTVDSLRGRLLAERVASRAAREEAEVMSKRLMELERLLAIEIKARNKAERRLKRMLKKLDSLKIFDVSSQSHVSDGSGSSSSVSSSGVRMVEGEQEAKPPSSQNEESARRYVDGKMGQTLDLSSSEDIRDDDSSAVSPGSVNQSVSQEESWTGHSHDSKNPSGEETSDFQHSPDSLCKGQSEDDDTRGRVIDEKEPDKAQHQIEDVDDRLALVPTRIWNDSEVTNEPQKNINVQGVLIALKHVKMQLQSTMERGVTLSP</sequence>
<feature type="compositionally biased region" description="Polar residues" evidence="2">
    <location>
        <begin position="168"/>
        <end position="186"/>
    </location>
</feature>
<protein>
    <submittedName>
        <fullName evidence="3">KH domain-containing protein At2g38610</fullName>
    </submittedName>
</protein>
<feature type="compositionally biased region" description="Polar residues" evidence="2">
    <location>
        <begin position="193"/>
        <end position="206"/>
    </location>
</feature>
<name>A0A1D1ZGS2_9ARAE</name>
<reference evidence="3" key="1">
    <citation type="submission" date="2015-07" db="EMBL/GenBank/DDBJ databases">
        <title>Transcriptome Assembly of Anthurium amnicola.</title>
        <authorList>
            <person name="Suzuki J."/>
        </authorList>
    </citation>
    <scope>NUCLEOTIDE SEQUENCE</scope>
</reference>
<dbReference type="PANTHER" id="PTHR33701">
    <property type="entry name" value="TRANSMEMBRANE PROTEIN"/>
    <property type="match status" value="1"/>
</dbReference>
<evidence type="ECO:0000313" key="3">
    <source>
        <dbReference type="EMBL" id="JAT66186.1"/>
    </source>
</evidence>
<feature type="coiled-coil region" evidence="1">
    <location>
        <begin position="50"/>
        <end position="98"/>
    </location>
</feature>
<proteinExistence type="predicted"/>
<feature type="compositionally biased region" description="Low complexity" evidence="2">
    <location>
        <begin position="100"/>
        <end position="121"/>
    </location>
</feature>
<feature type="compositionally biased region" description="Basic and acidic residues" evidence="2">
    <location>
        <begin position="14"/>
        <end position="34"/>
    </location>
</feature>
<organism evidence="3">
    <name type="scientific">Anthurium amnicola</name>
    <dbReference type="NCBI Taxonomy" id="1678845"/>
    <lineage>
        <taxon>Eukaryota</taxon>
        <taxon>Viridiplantae</taxon>
        <taxon>Streptophyta</taxon>
        <taxon>Embryophyta</taxon>
        <taxon>Tracheophyta</taxon>
        <taxon>Spermatophyta</taxon>
        <taxon>Magnoliopsida</taxon>
        <taxon>Liliopsida</taxon>
        <taxon>Araceae</taxon>
        <taxon>Pothoideae</taxon>
        <taxon>Potheae</taxon>
        <taxon>Anthurium</taxon>
    </lineage>
</organism>
<evidence type="ECO:0000256" key="2">
    <source>
        <dbReference type="SAM" id="MobiDB-lite"/>
    </source>
</evidence>
<dbReference type="EMBL" id="GDJX01001750">
    <property type="protein sequence ID" value="JAT66186.1"/>
    <property type="molecule type" value="Transcribed_RNA"/>
</dbReference>